<dbReference type="RefSeq" id="WP_003338490.1">
    <property type="nucleotide sequence ID" value="NZ_CP007806.1"/>
</dbReference>
<accession>A0A075R2S3</accession>
<dbReference type="EMBL" id="CP007806">
    <property type="protein sequence ID" value="AIG26179.1"/>
    <property type="molecule type" value="Genomic_DNA"/>
</dbReference>
<protein>
    <submittedName>
        <fullName evidence="2">Uncharacterized protein</fullName>
    </submittedName>
</protein>
<keyword evidence="1" id="KW-1133">Transmembrane helix</keyword>
<dbReference type="STRING" id="1042163.BRLA_c018570"/>
<dbReference type="eggNOG" id="ENOG502ZC9J">
    <property type="taxonomic scope" value="Bacteria"/>
</dbReference>
<name>A0A075R2S3_BRELA</name>
<dbReference type="Proteomes" id="UP000005850">
    <property type="component" value="Chromosome"/>
</dbReference>
<organism evidence="2 3">
    <name type="scientific">Brevibacillus laterosporus LMG 15441</name>
    <dbReference type="NCBI Taxonomy" id="1042163"/>
    <lineage>
        <taxon>Bacteria</taxon>
        <taxon>Bacillati</taxon>
        <taxon>Bacillota</taxon>
        <taxon>Bacilli</taxon>
        <taxon>Bacillales</taxon>
        <taxon>Paenibacillaceae</taxon>
        <taxon>Brevibacillus</taxon>
    </lineage>
</organism>
<gene>
    <name evidence="2" type="ORF">BRLA_c018570</name>
</gene>
<evidence type="ECO:0000313" key="2">
    <source>
        <dbReference type="EMBL" id="AIG26179.1"/>
    </source>
</evidence>
<proteinExistence type="predicted"/>
<feature type="transmembrane region" description="Helical" evidence="1">
    <location>
        <begin position="12"/>
        <end position="31"/>
    </location>
</feature>
<evidence type="ECO:0000256" key="1">
    <source>
        <dbReference type="SAM" id="Phobius"/>
    </source>
</evidence>
<keyword evidence="3" id="KW-1185">Reference proteome</keyword>
<evidence type="ECO:0000313" key="3">
    <source>
        <dbReference type="Proteomes" id="UP000005850"/>
    </source>
</evidence>
<dbReference type="KEGG" id="blr:BRLA_c018570"/>
<reference evidence="2 3" key="1">
    <citation type="journal article" date="2011" name="J. Bacteriol.">
        <title>Genome sequence of Brevibacillus laterosporus LMG 15441, a pathogen of invertebrates.</title>
        <authorList>
            <person name="Djukic M."/>
            <person name="Poehlein A."/>
            <person name="Thurmer A."/>
            <person name="Daniel R."/>
        </authorList>
    </citation>
    <scope>NUCLEOTIDE SEQUENCE [LARGE SCALE GENOMIC DNA]</scope>
    <source>
        <strain evidence="2 3">LMG 15441</strain>
    </source>
</reference>
<dbReference type="AlphaFoldDB" id="A0A075R2S3"/>
<keyword evidence="1" id="KW-0812">Transmembrane</keyword>
<dbReference type="HOGENOM" id="CLU_902159_0_0_9"/>
<sequence>MTKRLSKHEYIVTYMIILSLTCLVVGFFWGANVVQSKMDEQLTQLQQLTHQTHNQEKLIREKKLYPEQDFTHYYYSFYEPLSTFQTDYFYYVANLQGKTLKEQKGVHSQLKQVVQTKIEQLEKVYISERSPLLVASRNQFLGSLHTLHNSLTKAMADTKGNHYSSEDIAALRHAKDFQSEYLQAQTKFYHAIAMWEQIYVLQHSIGDVDITSLTFAAWDTLPFHYRNYISARYMENIRSIPQFFPQDLTASIDARIKNKETVKLGWQNIPFGVNVLIASNGVHAGDFVQLNKKIYPALSLPEVPIYHK</sequence>
<keyword evidence="1" id="KW-0472">Membrane</keyword>